<dbReference type="GO" id="GO:0005634">
    <property type="term" value="C:nucleus"/>
    <property type="evidence" value="ECO:0007669"/>
    <property type="project" value="UniProtKB-SubCell"/>
</dbReference>
<dbReference type="SMART" id="SM00986">
    <property type="entry name" value="UDG"/>
    <property type="match status" value="1"/>
</dbReference>
<feature type="region of interest" description="Disordered" evidence="6">
    <location>
        <begin position="1"/>
        <end position="21"/>
    </location>
</feature>
<reference evidence="8" key="1">
    <citation type="journal article" date="2020" name="bioRxiv">
        <title>Chromosome-level reference genome of the European wasp spider Argiope bruennichi: a resource for studies on range expansion and evolutionary adaptation.</title>
        <authorList>
            <person name="Sheffer M.M."/>
            <person name="Hoppe A."/>
            <person name="Krehenwinkel H."/>
            <person name="Uhl G."/>
            <person name="Kuss A.W."/>
            <person name="Jensen L."/>
            <person name="Jensen C."/>
            <person name="Gillespie R.G."/>
            <person name="Hoff K.J."/>
            <person name="Prost S."/>
        </authorList>
    </citation>
    <scope>NUCLEOTIDE SEQUENCE</scope>
</reference>
<sequence>MSRKRVSSASRNSCKRKPDEVEDIEQASRNATYFRSYVSNSLKVEVRYQLGIELEENALEEEFTKDYFEELGKFLYKESCGYLVCPEPDLIYAWTHYAEIQDVKVVILGNEPISVSYKSRGLAFCTRKGFEMLESLKNIYQELSTDIPGFVKPSHPWLDGWASQGVLLLHICLTVRCHWPKSHQNKGWEKLTDAVIRWINSNLSHVVFLLWGKNAQKKSELINKEKHLILTAAHPARFTAHRGFFGCRHFSKANEYLQKHNKKPIDWGYLY</sequence>
<evidence type="ECO:0000259" key="7">
    <source>
        <dbReference type="SMART" id="SM00986"/>
    </source>
</evidence>
<dbReference type="Proteomes" id="UP000807504">
    <property type="component" value="Unassembled WGS sequence"/>
</dbReference>
<dbReference type="NCBIfam" id="TIGR00628">
    <property type="entry name" value="ung"/>
    <property type="match status" value="1"/>
</dbReference>
<dbReference type="NCBIfam" id="NF003589">
    <property type="entry name" value="PRK05254.1-2"/>
    <property type="match status" value="1"/>
</dbReference>
<protein>
    <recommendedName>
        <fullName evidence="5">Uracil-DNA glycosylase</fullName>
        <shortName evidence="5">UDG</shortName>
        <ecNumber evidence="5">3.2.2.27</ecNumber>
    </recommendedName>
</protein>
<dbReference type="HAMAP" id="MF_00148">
    <property type="entry name" value="UDG"/>
    <property type="match status" value="1"/>
</dbReference>
<comment type="catalytic activity">
    <reaction evidence="5">
        <text>Hydrolyzes single-stranded DNA or mismatched double-stranded DNA and polynucleotides, releasing free uracil.</text>
        <dbReference type="EC" id="3.2.2.27"/>
    </reaction>
</comment>
<evidence type="ECO:0000256" key="6">
    <source>
        <dbReference type="SAM" id="MobiDB-lite"/>
    </source>
</evidence>
<comment type="caution">
    <text evidence="8">The sequence shown here is derived from an EMBL/GenBank/DDBJ whole genome shotgun (WGS) entry which is preliminary data.</text>
</comment>
<proteinExistence type="inferred from homology"/>
<evidence type="ECO:0000313" key="8">
    <source>
        <dbReference type="EMBL" id="KAF8791163.1"/>
    </source>
</evidence>
<dbReference type="InterPro" id="IPR036895">
    <property type="entry name" value="Uracil-DNA_glycosylase-like_sf"/>
</dbReference>
<keyword evidence="4 5" id="KW-0234">DNA repair</keyword>
<dbReference type="CDD" id="cd10027">
    <property type="entry name" value="UDG-F1-like"/>
    <property type="match status" value="1"/>
</dbReference>
<comment type="function">
    <text evidence="5">Excises uracil residues from the DNA which can arise as a result of misincorporation of dUMP residues by DNA polymerase or due to deamination of cytosine.</text>
</comment>
<dbReference type="EMBL" id="JABXBU010000011">
    <property type="protein sequence ID" value="KAF8791163.1"/>
    <property type="molecule type" value="Genomic_DNA"/>
</dbReference>
<dbReference type="EC" id="3.2.2.27" evidence="5"/>
<reference evidence="8" key="2">
    <citation type="submission" date="2020-06" db="EMBL/GenBank/DDBJ databases">
        <authorList>
            <person name="Sheffer M."/>
        </authorList>
    </citation>
    <scope>NUCLEOTIDE SEQUENCE</scope>
</reference>
<keyword evidence="3 5" id="KW-0378">Hydrolase</keyword>
<dbReference type="Gene3D" id="3.40.470.10">
    <property type="entry name" value="Uracil-DNA glycosylase-like domain"/>
    <property type="match status" value="1"/>
</dbReference>
<dbReference type="PANTHER" id="PTHR11264">
    <property type="entry name" value="URACIL-DNA GLYCOSYLASE"/>
    <property type="match status" value="1"/>
</dbReference>
<accession>A0A8T0FR24</accession>
<comment type="caution">
    <text evidence="5">Lacks conserved residue(s) required for the propagation of feature annotation.</text>
</comment>
<dbReference type="PANTHER" id="PTHR11264:SF0">
    <property type="entry name" value="URACIL-DNA GLYCOSYLASE"/>
    <property type="match status" value="1"/>
</dbReference>
<comment type="similarity">
    <text evidence="1 5">Belongs to the uracil-DNA glycosylase (UDG) superfamily. UNG family.</text>
</comment>
<keyword evidence="5" id="KW-0539">Nucleus</keyword>
<comment type="subcellular location">
    <subcellularLocation>
        <location evidence="5">Mitochondrion</location>
    </subcellularLocation>
    <subcellularLocation>
        <location evidence="5">Nucleus</location>
    </subcellularLocation>
</comment>
<dbReference type="SUPFAM" id="SSF52141">
    <property type="entry name" value="Uracil-DNA glycosylase-like"/>
    <property type="match status" value="1"/>
</dbReference>
<dbReference type="AlphaFoldDB" id="A0A8T0FR24"/>
<dbReference type="NCBIfam" id="NF003588">
    <property type="entry name" value="PRK05254.1-1"/>
    <property type="match status" value="1"/>
</dbReference>
<feature type="domain" description="Uracil-DNA glycosylase-like" evidence="7">
    <location>
        <begin position="96"/>
        <end position="257"/>
    </location>
</feature>
<dbReference type="GO" id="GO:0005739">
    <property type="term" value="C:mitochondrion"/>
    <property type="evidence" value="ECO:0007669"/>
    <property type="project" value="UniProtKB-SubCell"/>
</dbReference>
<dbReference type="SMART" id="SM00987">
    <property type="entry name" value="UreE_C"/>
    <property type="match status" value="1"/>
</dbReference>
<evidence type="ECO:0000256" key="3">
    <source>
        <dbReference type="ARBA" id="ARBA00022801"/>
    </source>
</evidence>
<evidence type="ECO:0000313" key="9">
    <source>
        <dbReference type="Proteomes" id="UP000807504"/>
    </source>
</evidence>
<keyword evidence="2 5" id="KW-0227">DNA damage</keyword>
<organism evidence="8 9">
    <name type="scientific">Argiope bruennichi</name>
    <name type="common">Wasp spider</name>
    <name type="synonym">Aranea bruennichi</name>
    <dbReference type="NCBI Taxonomy" id="94029"/>
    <lineage>
        <taxon>Eukaryota</taxon>
        <taxon>Metazoa</taxon>
        <taxon>Ecdysozoa</taxon>
        <taxon>Arthropoda</taxon>
        <taxon>Chelicerata</taxon>
        <taxon>Arachnida</taxon>
        <taxon>Araneae</taxon>
        <taxon>Araneomorphae</taxon>
        <taxon>Entelegynae</taxon>
        <taxon>Araneoidea</taxon>
        <taxon>Araneidae</taxon>
        <taxon>Argiope</taxon>
    </lineage>
</organism>
<dbReference type="GO" id="GO:0097510">
    <property type="term" value="P:base-excision repair, AP site formation via deaminated base removal"/>
    <property type="evidence" value="ECO:0007669"/>
    <property type="project" value="TreeGrafter"/>
</dbReference>
<dbReference type="GO" id="GO:0004844">
    <property type="term" value="F:uracil DNA N-glycosylase activity"/>
    <property type="evidence" value="ECO:0007669"/>
    <property type="project" value="UniProtKB-UniRule"/>
</dbReference>
<gene>
    <name evidence="8" type="ORF">HNY73_006079</name>
</gene>
<dbReference type="InterPro" id="IPR005122">
    <property type="entry name" value="Uracil-DNA_glycosylase-like"/>
</dbReference>
<dbReference type="InterPro" id="IPR002043">
    <property type="entry name" value="UDG_fam1"/>
</dbReference>
<keyword evidence="9" id="KW-1185">Reference proteome</keyword>
<evidence type="ECO:0000256" key="5">
    <source>
        <dbReference type="HAMAP-Rule" id="MF_03166"/>
    </source>
</evidence>
<evidence type="ECO:0000256" key="4">
    <source>
        <dbReference type="ARBA" id="ARBA00023204"/>
    </source>
</evidence>
<evidence type="ECO:0000256" key="1">
    <source>
        <dbReference type="ARBA" id="ARBA00008184"/>
    </source>
</evidence>
<dbReference type="Pfam" id="PF03167">
    <property type="entry name" value="UDG"/>
    <property type="match status" value="1"/>
</dbReference>
<evidence type="ECO:0000256" key="2">
    <source>
        <dbReference type="ARBA" id="ARBA00022763"/>
    </source>
</evidence>
<dbReference type="NCBIfam" id="NF003592">
    <property type="entry name" value="PRK05254.1-5"/>
    <property type="match status" value="1"/>
</dbReference>
<keyword evidence="5" id="KW-0496">Mitochondrion</keyword>
<name>A0A8T0FR24_ARGBR</name>